<protein>
    <recommendedName>
        <fullName evidence="4">HMG box domain-containing protein</fullName>
    </recommendedName>
</protein>
<dbReference type="PANTHER" id="PTHR48112:SF22">
    <property type="entry name" value="MITOCHONDRIAL TRANSCRIPTION FACTOR A, ISOFORM B"/>
    <property type="match status" value="1"/>
</dbReference>
<evidence type="ECO:0000256" key="2">
    <source>
        <dbReference type="PROSITE-ProRule" id="PRU00267"/>
    </source>
</evidence>
<dbReference type="InterPro" id="IPR009071">
    <property type="entry name" value="HMG_box_dom"/>
</dbReference>
<evidence type="ECO:0000259" key="4">
    <source>
        <dbReference type="PROSITE" id="PS50118"/>
    </source>
</evidence>
<sequence length="195" mass="20590">MADAPPATPHPSADGTEGMTDAEYAVNVAMERALRGQAEALLAQANAYSRALGHEEKMVATKVDEPAAKGKKAKKVKDPNAPKRPPTGYQLFSAHKRKKKGDEMPKGKAGMTYIAGKWQEIGEEGKKKWQGKAEDGQKQYAIDKAAYDGRRRGAAAAAPADGSAAPKDGAAPKRSISFDASVDGSEKTPSPAQTQ</sequence>
<reference evidence="5 6" key="1">
    <citation type="submission" date="2024-03" db="EMBL/GenBank/DDBJ databases">
        <title>Aureococcus anophagefferens CCMP1851 and Kratosvirus quantuckense: Draft genome of a second virus-susceptible host strain in the model system.</title>
        <authorList>
            <person name="Chase E."/>
            <person name="Truchon A.R."/>
            <person name="Schepens W."/>
            <person name="Wilhelm S.W."/>
        </authorList>
    </citation>
    <scope>NUCLEOTIDE SEQUENCE [LARGE SCALE GENOMIC DNA]</scope>
    <source>
        <strain evidence="5 6">CCMP1851</strain>
    </source>
</reference>
<feature type="compositionally biased region" description="Low complexity" evidence="3">
    <location>
        <begin position="154"/>
        <end position="173"/>
    </location>
</feature>
<feature type="compositionally biased region" description="Basic and acidic residues" evidence="3">
    <location>
        <begin position="59"/>
        <end position="68"/>
    </location>
</feature>
<dbReference type="SMART" id="SM00398">
    <property type="entry name" value="HMG"/>
    <property type="match status" value="1"/>
</dbReference>
<accession>A0ABR1FZG7</accession>
<gene>
    <name evidence="5" type="ORF">SO694_00178016</name>
</gene>
<keyword evidence="6" id="KW-1185">Reference proteome</keyword>
<keyword evidence="2" id="KW-0539">Nucleus</keyword>
<feature type="DNA-binding region" description="HMG box" evidence="2">
    <location>
        <begin position="82"/>
        <end position="148"/>
    </location>
</feature>
<feature type="domain" description="HMG box" evidence="4">
    <location>
        <begin position="82"/>
        <end position="148"/>
    </location>
</feature>
<dbReference type="Gene3D" id="1.10.30.10">
    <property type="entry name" value="High mobility group box domain"/>
    <property type="match status" value="1"/>
</dbReference>
<name>A0ABR1FZG7_AURAN</name>
<feature type="region of interest" description="Disordered" evidence="3">
    <location>
        <begin position="150"/>
        <end position="195"/>
    </location>
</feature>
<evidence type="ECO:0000313" key="6">
    <source>
        <dbReference type="Proteomes" id="UP001363151"/>
    </source>
</evidence>
<evidence type="ECO:0000256" key="1">
    <source>
        <dbReference type="ARBA" id="ARBA00023125"/>
    </source>
</evidence>
<dbReference type="Pfam" id="PF00505">
    <property type="entry name" value="HMG_box"/>
    <property type="match status" value="1"/>
</dbReference>
<comment type="caution">
    <text evidence="5">The sequence shown here is derived from an EMBL/GenBank/DDBJ whole genome shotgun (WGS) entry which is preliminary data.</text>
</comment>
<dbReference type="SUPFAM" id="SSF47095">
    <property type="entry name" value="HMG-box"/>
    <property type="match status" value="1"/>
</dbReference>
<organism evidence="5 6">
    <name type="scientific">Aureococcus anophagefferens</name>
    <name type="common">Harmful bloom alga</name>
    <dbReference type="NCBI Taxonomy" id="44056"/>
    <lineage>
        <taxon>Eukaryota</taxon>
        <taxon>Sar</taxon>
        <taxon>Stramenopiles</taxon>
        <taxon>Ochrophyta</taxon>
        <taxon>Pelagophyceae</taxon>
        <taxon>Pelagomonadales</taxon>
        <taxon>Pelagomonadaceae</taxon>
        <taxon>Aureococcus</taxon>
    </lineage>
</organism>
<dbReference type="Proteomes" id="UP001363151">
    <property type="component" value="Unassembled WGS sequence"/>
</dbReference>
<proteinExistence type="predicted"/>
<dbReference type="PROSITE" id="PS50118">
    <property type="entry name" value="HMG_BOX_2"/>
    <property type="match status" value="1"/>
</dbReference>
<feature type="region of interest" description="Disordered" evidence="3">
    <location>
        <begin position="1"/>
        <end position="20"/>
    </location>
</feature>
<dbReference type="InterPro" id="IPR050342">
    <property type="entry name" value="HMGB"/>
</dbReference>
<evidence type="ECO:0000313" key="5">
    <source>
        <dbReference type="EMBL" id="KAK7241647.1"/>
    </source>
</evidence>
<feature type="region of interest" description="Disordered" evidence="3">
    <location>
        <begin position="59"/>
        <end position="109"/>
    </location>
</feature>
<evidence type="ECO:0000256" key="3">
    <source>
        <dbReference type="SAM" id="MobiDB-lite"/>
    </source>
</evidence>
<keyword evidence="1 2" id="KW-0238">DNA-binding</keyword>
<dbReference type="PANTHER" id="PTHR48112">
    <property type="entry name" value="HIGH MOBILITY GROUP PROTEIN DSP1"/>
    <property type="match status" value="1"/>
</dbReference>
<dbReference type="EMBL" id="JBBJCI010000166">
    <property type="protein sequence ID" value="KAK7241647.1"/>
    <property type="molecule type" value="Genomic_DNA"/>
</dbReference>
<dbReference type="InterPro" id="IPR036910">
    <property type="entry name" value="HMG_box_dom_sf"/>
</dbReference>